<dbReference type="SUPFAM" id="SSF55447">
    <property type="entry name" value="CO dehydrogenase flavoprotein C-terminal domain-like"/>
    <property type="match status" value="1"/>
</dbReference>
<accession>A0ABW2KEA3</accession>
<dbReference type="Gene3D" id="3.30.465.10">
    <property type="match status" value="2"/>
</dbReference>
<dbReference type="SMART" id="SM01092">
    <property type="entry name" value="CO_deh_flav_C"/>
    <property type="match status" value="1"/>
</dbReference>
<dbReference type="InterPro" id="IPR016169">
    <property type="entry name" value="FAD-bd_PCMH_sub2"/>
</dbReference>
<evidence type="ECO:0000313" key="4">
    <source>
        <dbReference type="Proteomes" id="UP001596540"/>
    </source>
</evidence>
<comment type="caution">
    <text evidence="3">The sequence shown here is derived from an EMBL/GenBank/DDBJ whole genome shotgun (WGS) entry which is preliminary data.</text>
</comment>
<reference evidence="4" key="1">
    <citation type="journal article" date="2019" name="Int. J. Syst. Evol. Microbiol.">
        <title>The Global Catalogue of Microorganisms (GCM) 10K type strain sequencing project: providing services to taxonomists for standard genome sequencing and annotation.</title>
        <authorList>
            <consortium name="The Broad Institute Genomics Platform"/>
            <consortium name="The Broad Institute Genome Sequencing Center for Infectious Disease"/>
            <person name="Wu L."/>
            <person name="Ma J."/>
        </authorList>
    </citation>
    <scope>NUCLEOTIDE SEQUENCE [LARGE SCALE GENOMIC DNA]</scope>
    <source>
        <strain evidence="4">CGMCC 4.7382</strain>
    </source>
</reference>
<dbReference type="PANTHER" id="PTHR42659">
    <property type="entry name" value="XANTHINE DEHYDROGENASE SUBUNIT C-RELATED"/>
    <property type="match status" value="1"/>
</dbReference>
<dbReference type="InterPro" id="IPR002346">
    <property type="entry name" value="Mopterin_DH_FAD-bd"/>
</dbReference>
<dbReference type="EMBL" id="JBHTBH010000004">
    <property type="protein sequence ID" value="MFC7328312.1"/>
    <property type="molecule type" value="Genomic_DNA"/>
</dbReference>
<dbReference type="RefSeq" id="WP_379870959.1">
    <property type="nucleotide sequence ID" value="NZ_JBHTBH010000004.1"/>
</dbReference>
<keyword evidence="1" id="KW-0560">Oxidoreductase</keyword>
<dbReference type="PANTHER" id="PTHR42659:SF1">
    <property type="entry name" value="OXIDOREDUCTASE"/>
    <property type="match status" value="1"/>
</dbReference>
<dbReference type="InterPro" id="IPR016167">
    <property type="entry name" value="FAD-bd_PCMH_sub1"/>
</dbReference>
<dbReference type="Pfam" id="PF03450">
    <property type="entry name" value="CO_deh_flav_C"/>
    <property type="match status" value="1"/>
</dbReference>
<evidence type="ECO:0000259" key="2">
    <source>
        <dbReference type="PROSITE" id="PS51387"/>
    </source>
</evidence>
<evidence type="ECO:0000256" key="1">
    <source>
        <dbReference type="ARBA" id="ARBA00023002"/>
    </source>
</evidence>
<dbReference type="SUPFAM" id="SSF56176">
    <property type="entry name" value="FAD-binding/transporter-associated domain-like"/>
    <property type="match status" value="1"/>
</dbReference>
<dbReference type="InterPro" id="IPR016166">
    <property type="entry name" value="FAD-bd_PCMH"/>
</dbReference>
<dbReference type="Proteomes" id="UP001596540">
    <property type="component" value="Unassembled WGS sequence"/>
</dbReference>
<name>A0ABW2KEA3_9ACTN</name>
<dbReference type="Gene3D" id="3.30.43.10">
    <property type="entry name" value="Uridine Diphospho-n-acetylenolpyruvylglucosamine Reductase, domain 2"/>
    <property type="match status" value="1"/>
</dbReference>
<organism evidence="3 4">
    <name type="scientific">Marinactinospora rubrisoli</name>
    <dbReference type="NCBI Taxonomy" id="2715399"/>
    <lineage>
        <taxon>Bacteria</taxon>
        <taxon>Bacillati</taxon>
        <taxon>Actinomycetota</taxon>
        <taxon>Actinomycetes</taxon>
        <taxon>Streptosporangiales</taxon>
        <taxon>Nocardiopsidaceae</taxon>
        <taxon>Marinactinospora</taxon>
    </lineage>
</organism>
<dbReference type="Gene3D" id="3.30.390.50">
    <property type="entry name" value="CO dehydrogenase flavoprotein, C-terminal domain"/>
    <property type="match status" value="1"/>
</dbReference>
<dbReference type="InterPro" id="IPR051312">
    <property type="entry name" value="Diverse_Substr_Oxidored"/>
</dbReference>
<feature type="domain" description="FAD-binding PCMH-type" evidence="2">
    <location>
        <begin position="1"/>
        <end position="225"/>
    </location>
</feature>
<dbReference type="InterPro" id="IPR036318">
    <property type="entry name" value="FAD-bd_PCMH-like_sf"/>
</dbReference>
<dbReference type="InterPro" id="IPR036683">
    <property type="entry name" value="CO_DH_flav_C_dom_sf"/>
</dbReference>
<dbReference type="InterPro" id="IPR005107">
    <property type="entry name" value="CO_DH_flav_C"/>
</dbReference>
<evidence type="ECO:0000313" key="3">
    <source>
        <dbReference type="EMBL" id="MFC7328312.1"/>
    </source>
</evidence>
<gene>
    <name evidence="3" type="ORF">ACFQRF_11215</name>
</gene>
<sequence>MRPFTLERPHDLATAIAFGAADGERTDYIAGGTDMMQLLTDDIRWPGRLVALDDGVLDDRIELGPDGTLRLGAAARMSDVADHPAVRDGFPVISEALLLSASPQVRNMATVGGNLLQRTRCSYFRDPGVPNCNKRSPGTGCAALDGVNRMLAVLGGSEHCIATHASDFAVPLVALGARVRLSGPGGERTLPVADLHRLPGDTPHVETVLAPGELITAIEVPASRAARTSHYLKVRDRASFEFALVSAAVAVDVDGDRIREARVAMGGVGTKPWRMRGVEQALAGARCDLTTFRSAAARAADGAQPRPGNAFKPELMRRAVLRALRTVGGRP</sequence>
<proteinExistence type="predicted"/>
<dbReference type="Pfam" id="PF00941">
    <property type="entry name" value="FAD_binding_5"/>
    <property type="match status" value="1"/>
</dbReference>
<dbReference type="PROSITE" id="PS51387">
    <property type="entry name" value="FAD_PCMH"/>
    <property type="match status" value="1"/>
</dbReference>
<keyword evidence="4" id="KW-1185">Reference proteome</keyword>
<protein>
    <submittedName>
        <fullName evidence="3">FAD binding domain-containing protein</fullName>
    </submittedName>
</protein>